<reference evidence="5" key="1">
    <citation type="submission" date="2018-06" db="EMBL/GenBank/DDBJ databases">
        <authorList>
            <person name="Zhirakovskaya E."/>
        </authorList>
    </citation>
    <scope>NUCLEOTIDE SEQUENCE</scope>
</reference>
<gene>
    <name evidence="5" type="ORF">MNBD_GAMMA05-89</name>
</gene>
<evidence type="ECO:0000313" key="5">
    <source>
        <dbReference type="EMBL" id="VAW51803.1"/>
    </source>
</evidence>
<dbReference type="InterPro" id="IPR025532">
    <property type="entry name" value="G6P_1-epimerase"/>
</dbReference>
<dbReference type="InterPro" id="IPR008183">
    <property type="entry name" value="Aldose_1/G6P_1-epimerase"/>
</dbReference>
<dbReference type="InterPro" id="IPR011013">
    <property type="entry name" value="Gal_mutarotase_sf_dom"/>
</dbReference>
<dbReference type="InterPro" id="IPR014718">
    <property type="entry name" value="GH-type_carb-bd"/>
</dbReference>
<keyword evidence="4" id="KW-0413">Isomerase</keyword>
<dbReference type="PIRSF" id="PIRSF016020">
    <property type="entry name" value="PHexose_mutarotase"/>
    <property type="match status" value="1"/>
</dbReference>
<dbReference type="AlphaFoldDB" id="A0A3B0WHK6"/>
<dbReference type="GO" id="GO:0047938">
    <property type="term" value="F:glucose-6-phosphate 1-epimerase activity"/>
    <property type="evidence" value="ECO:0007669"/>
    <property type="project" value="UniProtKB-EC"/>
</dbReference>
<dbReference type="CDD" id="cd09020">
    <property type="entry name" value="D-hex-6-P-epi_like"/>
    <property type="match status" value="1"/>
</dbReference>
<name>A0A3B0WHK6_9ZZZZ</name>
<evidence type="ECO:0000256" key="2">
    <source>
        <dbReference type="ARBA" id="ARBA00005866"/>
    </source>
</evidence>
<dbReference type="PANTHER" id="PTHR11122:SF13">
    <property type="entry name" value="GLUCOSE-6-PHOSPHATE 1-EPIMERASE"/>
    <property type="match status" value="1"/>
</dbReference>
<evidence type="ECO:0000256" key="3">
    <source>
        <dbReference type="ARBA" id="ARBA00012083"/>
    </source>
</evidence>
<dbReference type="EMBL" id="UOFE01000022">
    <property type="protein sequence ID" value="VAW51803.1"/>
    <property type="molecule type" value="Genomic_DNA"/>
</dbReference>
<dbReference type="EC" id="5.1.3.15" evidence="3"/>
<dbReference type="GO" id="GO:0005975">
    <property type="term" value="P:carbohydrate metabolic process"/>
    <property type="evidence" value="ECO:0007669"/>
    <property type="project" value="InterPro"/>
</dbReference>
<evidence type="ECO:0000256" key="1">
    <source>
        <dbReference type="ARBA" id="ARBA00001096"/>
    </source>
</evidence>
<organism evidence="5">
    <name type="scientific">hydrothermal vent metagenome</name>
    <dbReference type="NCBI Taxonomy" id="652676"/>
    <lineage>
        <taxon>unclassified sequences</taxon>
        <taxon>metagenomes</taxon>
        <taxon>ecological metagenomes</taxon>
    </lineage>
</organism>
<evidence type="ECO:0000256" key="4">
    <source>
        <dbReference type="ARBA" id="ARBA00023235"/>
    </source>
</evidence>
<sequence length="310" mass="34815">MFQTRKTMNPANLNNEFSLEAANNNLRIRVGEGDIPIVEVENTYASAIISLQGAHILSWIPKGEEEVIWLSDDASFTPGKSVRGGVPICWPWFGAHETNNTFPAHGFARTTDWQIISTEALADGTTRISFTTQPLPENESMWPADTTVQYQLTIGKRLELELITHNNSNQPITISQALHTYFRVGDISQAYLHGLDNTDYLDKPDNFIRKLQKGPITIEEEVDRIYLDTNNDCVLEDKSLNRNIIIIKCGSHSTVVWNPGKAVAEKMGDLGEEGYKQMLCVESSNAADDKVIIEPGKAHQLWVQYEVQRI</sequence>
<dbReference type="PANTHER" id="PTHR11122">
    <property type="entry name" value="APOSPORY-ASSOCIATED PROTEIN C-RELATED"/>
    <property type="match status" value="1"/>
</dbReference>
<dbReference type="GO" id="GO:0005737">
    <property type="term" value="C:cytoplasm"/>
    <property type="evidence" value="ECO:0007669"/>
    <property type="project" value="TreeGrafter"/>
</dbReference>
<dbReference type="SUPFAM" id="SSF74650">
    <property type="entry name" value="Galactose mutarotase-like"/>
    <property type="match status" value="1"/>
</dbReference>
<protein>
    <recommendedName>
        <fullName evidence="3">glucose-6-phosphate 1-epimerase</fullName>
        <ecNumber evidence="3">5.1.3.15</ecNumber>
    </recommendedName>
</protein>
<dbReference type="Pfam" id="PF01263">
    <property type="entry name" value="Aldose_epim"/>
    <property type="match status" value="1"/>
</dbReference>
<accession>A0A3B0WHK6</accession>
<dbReference type="Gene3D" id="2.70.98.10">
    <property type="match status" value="1"/>
</dbReference>
<proteinExistence type="inferred from homology"/>
<dbReference type="GO" id="GO:0030246">
    <property type="term" value="F:carbohydrate binding"/>
    <property type="evidence" value="ECO:0007669"/>
    <property type="project" value="InterPro"/>
</dbReference>
<comment type="similarity">
    <text evidence="2">Belongs to the glucose-6-phosphate 1-epimerase family.</text>
</comment>
<comment type="catalytic activity">
    <reaction evidence="1">
        <text>alpha-D-glucose 6-phosphate = beta-D-glucose 6-phosphate</text>
        <dbReference type="Rhea" id="RHEA:16249"/>
        <dbReference type="ChEBI" id="CHEBI:58225"/>
        <dbReference type="ChEBI" id="CHEBI:58247"/>
        <dbReference type="EC" id="5.1.3.15"/>
    </reaction>
</comment>